<name>A0AAW1PMC3_9CHLO</name>
<dbReference type="AlphaFoldDB" id="A0AAW1PMC3"/>
<dbReference type="EMBL" id="JALJOQ010000017">
    <property type="protein sequence ID" value="KAK9809686.1"/>
    <property type="molecule type" value="Genomic_DNA"/>
</dbReference>
<feature type="signal peptide" evidence="1">
    <location>
        <begin position="1"/>
        <end position="22"/>
    </location>
</feature>
<keyword evidence="1" id="KW-0732">Signal</keyword>
<gene>
    <name evidence="2" type="ORF">WJX73_004854</name>
</gene>
<comment type="caution">
    <text evidence="2">The sequence shown here is derived from an EMBL/GenBank/DDBJ whole genome shotgun (WGS) entry which is preliminary data.</text>
</comment>
<evidence type="ECO:0000313" key="2">
    <source>
        <dbReference type="EMBL" id="KAK9809686.1"/>
    </source>
</evidence>
<feature type="chain" id="PRO_5043777422" evidence="1">
    <location>
        <begin position="23"/>
        <end position="98"/>
    </location>
</feature>
<proteinExistence type="predicted"/>
<reference evidence="2 3" key="1">
    <citation type="journal article" date="2024" name="Nat. Commun.">
        <title>Phylogenomics reveals the evolutionary origins of lichenization in chlorophyte algae.</title>
        <authorList>
            <person name="Puginier C."/>
            <person name="Libourel C."/>
            <person name="Otte J."/>
            <person name="Skaloud P."/>
            <person name="Haon M."/>
            <person name="Grisel S."/>
            <person name="Petersen M."/>
            <person name="Berrin J.G."/>
            <person name="Delaux P.M."/>
            <person name="Dal Grande F."/>
            <person name="Keller J."/>
        </authorList>
    </citation>
    <scope>NUCLEOTIDE SEQUENCE [LARGE SCALE GENOMIC DNA]</scope>
    <source>
        <strain evidence="2 3">SAG 2036</strain>
    </source>
</reference>
<organism evidence="2 3">
    <name type="scientific">Symbiochloris irregularis</name>
    <dbReference type="NCBI Taxonomy" id="706552"/>
    <lineage>
        <taxon>Eukaryota</taxon>
        <taxon>Viridiplantae</taxon>
        <taxon>Chlorophyta</taxon>
        <taxon>core chlorophytes</taxon>
        <taxon>Trebouxiophyceae</taxon>
        <taxon>Trebouxiales</taxon>
        <taxon>Trebouxiaceae</taxon>
        <taxon>Symbiochloris</taxon>
    </lineage>
</organism>
<evidence type="ECO:0000313" key="3">
    <source>
        <dbReference type="Proteomes" id="UP001465755"/>
    </source>
</evidence>
<dbReference type="Proteomes" id="UP001465755">
    <property type="component" value="Unassembled WGS sequence"/>
</dbReference>
<protein>
    <submittedName>
        <fullName evidence="2">Uncharacterized protein</fullName>
    </submittedName>
</protein>
<keyword evidence="3" id="KW-1185">Reference proteome</keyword>
<evidence type="ECO:0000256" key="1">
    <source>
        <dbReference type="SAM" id="SignalP"/>
    </source>
</evidence>
<sequence length="98" mass="11072">MQHQTLWLVSLILLYVAPQALAVPPELPQQYHATVLLTKMVVEDPGSMPLWEEAGILSLCDFWVDDISQRALLECQQQQDQLLLSLQYSVSPDGVPNR</sequence>
<accession>A0AAW1PMC3</accession>